<name>A0A0N4ZV42_PARTI</name>
<evidence type="ECO:0000313" key="2">
    <source>
        <dbReference type="Proteomes" id="UP000038045"/>
    </source>
</evidence>
<evidence type="ECO:0000256" key="1">
    <source>
        <dbReference type="SAM" id="Phobius"/>
    </source>
</evidence>
<keyword evidence="1" id="KW-1133">Transmembrane helix</keyword>
<keyword evidence="1" id="KW-0472">Membrane</keyword>
<sequence>MFLPLIEPFQLCQVYIGGGKSVELDICKNLGSQDIYRKETVTFIQVNFIEERCETFTEEVYISENRLLRIKSSKMYMFGETYSKPSCVPGGATYLVNGLFFISLPRKTSYISNISNSAGSKLALSICKEYEHFINAKIIRAVPETRDFIRQIYGSDNVTGYIVNGKIYVQPCTKTEITSIVFSKQINGICYKETPIVVNGSTLMFSSIGIDLESEATTTDCDEIGNGKFTIWEDSISLKRIILGLSIIVTFMIILNCIIIAWCTNKGKEQRTNEIDYNDFLIKLANDTIDEIGGGGRQSSYSLTAGCTNYNAGNEVSMKRDPITFQVPTPQPHPFESFSTYHDKTLQPSIHV</sequence>
<evidence type="ECO:0000313" key="3">
    <source>
        <dbReference type="WBParaSite" id="PTRK_0001245300.1"/>
    </source>
</evidence>
<dbReference type="Proteomes" id="UP000038045">
    <property type="component" value="Unplaced"/>
</dbReference>
<protein>
    <submittedName>
        <fullName evidence="3">Glycoprotein</fullName>
    </submittedName>
</protein>
<reference evidence="3" key="1">
    <citation type="submission" date="2017-02" db="UniProtKB">
        <authorList>
            <consortium name="WormBaseParasite"/>
        </authorList>
    </citation>
    <scope>IDENTIFICATION</scope>
</reference>
<feature type="transmembrane region" description="Helical" evidence="1">
    <location>
        <begin position="241"/>
        <end position="263"/>
    </location>
</feature>
<keyword evidence="2" id="KW-1185">Reference proteome</keyword>
<dbReference type="WBParaSite" id="PTRK_0001245300.1">
    <property type="protein sequence ID" value="PTRK_0001245300.1"/>
    <property type="gene ID" value="PTRK_0001245300"/>
</dbReference>
<proteinExistence type="predicted"/>
<dbReference type="AlphaFoldDB" id="A0A0N4ZV42"/>
<accession>A0A0N4ZV42</accession>
<organism evidence="2 3">
    <name type="scientific">Parastrongyloides trichosuri</name>
    <name type="common">Possum-specific nematode worm</name>
    <dbReference type="NCBI Taxonomy" id="131310"/>
    <lineage>
        <taxon>Eukaryota</taxon>
        <taxon>Metazoa</taxon>
        <taxon>Ecdysozoa</taxon>
        <taxon>Nematoda</taxon>
        <taxon>Chromadorea</taxon>
        <taxon>Rhabditida</taxon>
        <taxon>Tylenchina</taxon>
        <taxon>Panagrolaimomorpha</taxon>
        <taxon>Strongyloidoidea</taxon>
        <taxon>Strongyloididae</taxon>
        <taxon>Parastrongyloides</taxon>
    </lineage>
</organism>
<keyword evidence="1" id="KW-0812">Transmembrane</keyword>